<name>A0A0F9T1A6_9ZZZZ</name>
<dbReference type="EMBL" id="LAZR01001556">
    <property type="protein sequence ID" value="KKN42796.1"/>
    <property type="molecule type" value="Genomic_DNA"/>
</dbReference>
<dbReference type="AlphaFoldDB" id="A0A0F9T1A6"/>
<gene>
    <name evidence="1" type="ORF">LCGC14_0709740</name>
</gene>
<reference evidence="1" key="1">
    <citation type="journal article" date="2015" name="Nature">
        <title>Complex archaea that bridge the gap between prokaryotes and eukaryotes.</title>
        <authorList>
            <person name="Spang A."/>
            <person name="Saw J.H."/>
            <person name="Jorgensen S.L."/>
            <person name="Zaremba-Niedzwiedzka K."/>
            <person name="Martijn J."/>
            <person name="Lind A.E."/>
            <person name="van Eijk R."/>
            <person name="Schleper C."/>
            <person name="Guy L."/>
            <person name="Ettema T.J."/>
        </authorList>
    </citation>
    <scope>NUCLEOTIDE SEQUENCE</scope>
</reference>
<proteinExistence type="predicted"/>
<evidence type="ECO:0000313" key="1">
    <source>
        <dbReference type="EMBL" id="KKN42796.1"/>
    </source>
</evidence>
<organism evidence="1">
    <name type="scientific">marine sediment metagenome</name>
    <dbReference type="NCBI Taxonomy" id="412755"/>
    <lineage>
        <taxon>unclassified sequences</taxon>
        <taxon>metagenomes</taxon>
        <taxon>ecological metagenomes</taxon>
    </lineage>
</organism>
<accession>A0A0F9T1A6</accession>
<comment type="caution">
    <text evidence="1">The sequence shown here is derived from an EMBL/GenBank/DDBJ whole genome shotgun (WGS) entry which is preliminary data.</text>
</comment>
<protein>
    <submittedName>
        <fullName evidence="1">Uncharacterized protein</fullName>
    </submittedName>
</protein>
<sequence length="55" mass="6217">MWGVVIVEGIVTLIEAMLGIIELKYILAFLNATEEEKNFSSIIKEFNNCTNVIKN</sequence>